<sequence>MPHTIPSPSLHIPIKPLTQTTFSSFGTVVENPLSPENALVSNQGSALKYVDISRLTNFYSLAPSKKPARAEMNMFVCKPRQLRSSSSRGSPTERPSVDSDGLSGTSHVEKKALFDVKILERHPFTSQTFIPLGQTPADTSTSYLVIVAPTLPASASRAENARPPPFPQPETRRQTSLLDVFSRGRPSPFTNLSSPPSSSSPAGPSPQRPKGPGMPDLANIKAFVAKGDQAVTYAAGTWHAPMVVLGAEDVAFVVVQFANGVGLEDCQEVELR</sequence>
<dbReference type="Pfam" id="PF04115">
    <property type="entry name" value="Ureidogly_lyase"/>
    <property type="match status" value="1"/>
</dbReference>
<dbReference type="Proteomes" id="UP001357485">
    <property type="component" value="Unassembled WGS sequence"/>
</dbReference>
<proteinExistence type="predicted"/>
<organism evidence="6 7">
    <name type="scientific">Cryomyces antarcticus</name>
    <dbReference type="NCBI Taxonomy" id="329879"/>
    <lineage>
        <taxon>Eukaryota</taxon>
        <taxon>Fungi</taxon>
        <taxon>Dikarya</taxon>
        <taxon>Ascomycota</taxon>
        <taxon>Pezizomycotina</taxon>
        <taxon>Dothideomycetes</taxon>
        <taxon>Dothideomycetes incertae sedis</taxon>
        <taxon>Cryomyces</taxon>
    </lineage>
</organism>
<keyword evidence="2" id="KW-0659">Purine metabolism</keyword>
<keyword evidence="7" id="KW-1185">Reference proteome</keyword>
<gene>
    <name evidence="6" type="ORF">LTR16_005528</name>
</gene>
<feature type="non-terminal residue" evidence="6">
    <location>
        <position position="272"/>
    </location>
</feature>
<reference evidence="6 7" key="1">
    <citation type="submission" date="2023-08" db="EMBL/GenBank/DDBJ databases">
        <title>Black Yeasts Isolated from many extreme environments.</title>
        <authorList>
            <person name="Coleine C."/>
            <person name="Stajich J.E."/>
            <person name="Selbmann L."/>
        </authorList>
    </citation>
    <scope>NUCLEOTIDE SEQUENCE [LARGE SCALE GENOMIC DNA]</scope>
    <source>
        <strain evidence="6 7">CCFEE 536</strain>
    </source>
</reference>
<keyword evidence="3" id="KW-0456">Lyase</keyword>
<dbReference type="CDD" id="cd20298">
    <property type="entry name" value="cupin_UAH"/>
    <property type="match status" value="1"/>
</dbReference>
<feature type="compositionally biased region" description="Low complexity" evidence="5">
    <location>
        <begin position="186"/>
        <end position="202"/>
    </location>
</feature>
<feature type="region of interest" description="Disordered" evidence="5">
    <location>
        <begin position="181"/>
        <end position="217"/>
    </location>
</feature>
<dbReference type="Gene3D" id="2.60.120.480">
    <property type="entry name" value="Ureidoglycolate hydrolase"/>
    <property type="match status" value="1"/>
</dbReference>
<evidence type="ECO:0000313" key="6">
    <source>
        <dbReference type="EMBL" id="KAK5283225.1"/>
    </source>
</evidence>
<evidence type="ECO:0000256" key="3">
    <source>
        <dbReference type="ARBA" id="ARBA00023239"/>
    </source>
</evidence>
<dbReference type="EMBL" id="JAVRRA010000901">
    <property type="protein sequence ID" value="KAK5283225.1"/>
    <property type="molecule type" value="Genomic_DNA"/>
</dbReference>
<protein>
    <recommendedName>
        <fullName evidence="8">Ureidoglycolate hydrolase</fullName>
    </recommendedName>
</protein>
<dbReference type="InterPro" id="IPR011051">
    <property type="entry name" value="RmlC_Cupin_sf"/>
</dbReference>
<feature type="region of interest" description="Disordered" evidence="5">
    <location>
        <begin position="154"/>
        <end position="173"/>
    </location>
</feature>
<dbReference type="PANTHER" id="PTHR21221">
    <property type="entry name" value="UREIDOGLYCOLATE HYDROLASE"/>
    <property type="match status" value="1"/>
</dbReference>
<evidence type="ECO:0000256" key="5">
    <source>
        <dbReference type="SAM" id="MobiDB-lite"/>
    </source>
</evidence>
<comment type="subunit">
    <text evidence="1">Homodimer.</text>
</comment>
<dbReference type="InterPro" id="IPR007247">
    <property type="entry name" value="Ureidogly_lyase"/>
</dbReference>
<dbReference type="PANTHER" id="PTHR21221:SF1">
    <property type="entry name" value="UREIDOGLYCOLATE LYASE"/>
    <property type="match status" value="1"/>
</dbReference>
<comment type="catalytic activity">
    <reaction evidence="4">
        <text>(S)-ureidoglycolate = urea + glyoxylate</text>
        <dbReference type="Rhea" id="RHEA:11304"/>
        <dbReference type="ChEBI" id="CHEBI:16199"/>
        <dbReference type="ChEBI" id="CHEBI:36655"/>
        <dbReference type="ChEBI" id="CHEBI:57296"/>
        <dbReference type="EC" id="4.3.2.3"/>
    </reaction>
</comment>
<evidence type="ECO:0008006" key="8">
    <source>
        <dbReference type="Google" id="ProtNLM"/>
    </source>
</evidence>
<evidence type="ECO:0000256" key="4">
    <source>
        <dbReference type="ARBA" id="ARBA00047684"/>
    </source>
</evidence>
<dbReference type="InterPro" id="IPR024060">
    <property type="entry name" value="Ureidoglycolate_lyase_dom_sf"/>
</dbReference>
<dbReference type="InterPro" id="IPR047233">
    <property type="entry name" value="UAH_cupin"/>
</dbReference>
<evidence type="ECO:0000256" key="2">
    <source>
        <dbReference type="ARBA" id="ARBA00022631"/>
    </source>
</evidence>
<dbReference type="SUPFAM" id="SSF51182">
    <property type="entry name" value="RmlC-like cupins"/>
    <property type="match status" value="1"/>
</dbReference>
<evidence type="ECO:0000256" key="1">
    <source>
        <dbReference type="ARBA" id="ARBA00011738"/>
    </source>
</evidence>
<name>A0ABR0M5D3_9PEZI</name>
<accession>A0ABR0M5D3</accession>
<evidence type="ECO:0000313" key="7">
    <source>
        <dbReference type="Proteomes" id="UP001357485"/>
    </source>
</evidence>
<comment type="caution">
    <text evidence="6">The sequence shown here is derived from an EMBL/GenBank/DDBJ whole genome shotgun (WGS) entry which is preliminary data.</text>
</comment>
<feature type="region of interest" description="Disordered" evidence="5">
    <location>
        <begin position="80"/>
        <end position="105"/>
    </location>
</feature>